<reference evidence="1" key="1">
    <citation type="submission" date="2022-06" db="EMBL/GenBank/DDBJ databases">
        <title>Phylogenomic reconstructions and comparative analyses of Kickxellomycotina fungi.</title>
        <authorList>
            <person name="Reynolds N.K."/>
            <person name="Stajich J.E."/>
            <person name="Barry K."/>
            <person name="Grigoriev I.V."/>
            <person name="Crous P."/>
            <person name="Smith M.E."/>
        </authorList>
    </citation>
    <scope>NUCLEOTIDE SEQUENCE</scope>
    <source>
        <strain evidence="1">RSA 2271</strain>
    </source>
</reference>
<dbReference type="EMBL" id="JAMZIH010007614">
    <property type="protein sequence ID" value="KAJ1672933.1"/>
    <property type="molecule type" value="Genomic_DNA"/>
</dbReference>
<organism evidence="1 2">
    <name type="scientific">Spiromyces aspiralis</name>
    <dbReference type="NCBI Taxonomy" id="68401"/>
    <lineage>
        <taxon>Eukaryota</taxon>
        <taxon>Fungi</taxon>
        <taxon>Fungi incertae sedis</taxon>
        <taxon>Zoopagomycota</taxon>
        <taxon>Kickxellomycotina</taxon>
        <taxon>Kickxellomycetes</taxon>
        <taxon>Kickxellales</taxon>
        <taxon>Kickxellaceae</taxon>
        <taxon>Spiromyces</taxon>
    </lineage>
</organism>
<protein>
    <submittedName>
        <fullName evidence="1">Uncharacterized protein</fullName>
    </submittedName>
</protein>
<sequence length="213" mass="22653">MKYTDAKTQIVILGLICFFGPGMFNALNGMGGGGQLDQTVGNNANTALYITFMVFGLAGGTFINLLGIRPCMFIAALTYALYSASYIYFNASRNGALTIASGALLGAGAGVFWTAQGMIMMSYPREQEKGMFITIFWVIFNLGGVIGGIVPFVINYHNGGSLSNAAYIAFVVLECAGACLTWMLAPPHKVVRGDGSYVELDSHKQPSVLGQVK</sequence>
<accession>A0ACC1HB68</accession>
<name>A0ACC1HB68_9FUNG</name>
<dbReference type="Proteomes" id="UP001145114">
    <property type="component" value="Unassembled WGS sequence"/>
</dbReference>
<feature type="non-terminal residue" evidence="1">
    <location>
        <position position="213"/>
    </location>
</feature>
<gene>
    <name evidence="1" type="ORF">EV182_006205</name>
</gene>
<proteinExistence type="predicted"/>
<evidence type="ECO:0000313" key="1">
    <source>
        <dbReference type="EMBL" id="KAJ1672933.1"/>
    </source>
</evidence>
<comment type="caution">
    <text evidence="1">The sequence shown here is derived from an EMBL/GenBank/DDBJ whole genome shotgun (WGS) entry which is preliminary data.</text>
</comment>
<keyword evidence="2" id="KW-1185">Reference proteome</keyword>
<evidence type="ECO:0000313" key="2">
    <source>
        <dbReference type="Proteomes" id="UP001145114"/>
    </source>
</evidence>